<keyword evidence="2" id="KW-0472">Membrane</keyword>
<name>A0A813JDP9_POLGL</name>
<organism evidence="3 4">
    <name type="scientific">Polarella glacialis</name>
    <name type="common">Dinoflagellate</name>
    <dbReference type="NCBI Taxonomy" id="89957"/>
    <lineage>
        <taxon>Eukaryota</taxon>
        <taxon>Sar</taxon>
        <taxon>Alveolata</taxon>
        <taxon>Dinophyceae</taxon>
        <taxon>Suessiales</taxon>
        <taxon>Suessiaceae</taxon>
        <taxon>Polarella</taxon>
    </lineage>
</organism>
<evidence type="ECO:0000256" key="2">
    <source>
        <dbReference type="SAM" id="Phobius"/>
    </source>
</evidence>
<feature type="compositionally biased region" description="Basic and acidic residues" evidence="1">
    <location>
        <begin position="678"/>
        <end position="698"/>
    </location>
</feature>
<reference evidence="3" key="1">
    <citation type="submission" date="2021-02" db="EMBL/GenBank/DDBJ databases">
        <authorList>
            <person name="Dougan E. K."/>
            <person name="Rhodes N."/>
            <person name="Thang M."/>
            <person name="Chan C."/>
        </authorList>
    </citation>
    <scope>NUCLEOTIDE SEQUENCE</scope>
</reference>
<comment type="caution">
    <text evidence="3">The sequence shown here is derived from an EMBL/GenBank/DDBJ whole genome shotgun (WGS) entry which is preliminary data.</text>
</comment>
<proteinExistence type="predicted"/>
<feature type="region of interest" description="Disordered" evidence="1">
    <location>
        <begin position="608"/>
        <end position="698"/>
    </location>
</feature>
<feature type="region of interest" description="Disordered" evidence="1">
    <location>
        <begin position="477"/>
        <end position="498"/>
    </location>
</feature>
<sequence>MGTDDPRFFSSGQSVVATVVYVALSIHVWIERARIANQVKRWGRSCPTFAELVRIIHQRRTSWKLAPSRSEKQMAEADQKQAAFERSRVAACRSILNALCPFVGLVTFAFASLTLVVEMPDNSARLAVLLVAYLLTLVSSSGVLEFTSFNLDVLFVCCHALSFVNVFFIPSYTLVLAAPVRCIIRALFALTFAKTKLTVLCNIPISLANIYRISEAPGIFKTAEGIDPNYYDAMAITSEALSFVGIILLASMVENLRKEKVEVAMDVVDMELSLHSKRKLLSVLCDAHVTLGHDFRILGRCTELSHMLMTGFGSHSKGLEGTEFTSLMTESDQQRFLDLLAVGAVPDSGLENDDGKSSETSQSSRAASSRLKWLAAPAKSIQVHIRDAAGVRFPIELFHIFLPNMHNPSAPPGHLIGIREEPGGHEISTSFQQLGSASEVPPAGRAAAVVTSAGATPRPAEPPTQVLSDLLLKKATGSRSSQASSASGSSTRGSRAVQQPSIHHIEFQFDGMADGFPLQHAKIYFDSPATTESSTSPMMKDWLLESMWPQFRVWVQNAINEGMAGHGNTFNPTESAVALLWPGQADMVLCADEVQFGVEVLEETEDLQAKKQKTSQASPYTESTEQAEEAGEEEEEEAKSVAIWATMRGFHQHRNPEKKRSSRTAQSKHQGPTLAAIQEHDRRMFRASNHDMLENKPR</sequence>
<dbReference type="Proteomes" id="UP000626109">
    <property type="component" value="Unassembled WGS sequence"/>
</dbReference>
<feature type="compositionally biased region" description="Acidic residues" evidence="1">
    <location>
        <begin position="625"/>
        <end position="637"/>
    </location>
</feature>
<feature type="transmembrane region" description="Helical" evidence="2">
    <location>
        <begin position="95"/>
        <end position="117"/>
    </location>
</feature>
<evidence type="ECO:0000313" key="3">
    <source>
        <dbReference type="EMBL" id="CAE8674662.1"/>
    </source>
</evidence>
<feature type="transmembrane region" description="Helical" evidence="2">
    <location>
        <begin position="12"/>
        <end position="30"/>
    </location>
</feature>
<keyword evidence="2" id="KW-1133">Transmembrane helix</keyword>
<feature type="compositionally biased region" description="Polar residues" evidence="1">
    <location>
        <begin position="614"/>
        <end position="624"/>
    </location>
</feature>
<keyword evidence="2" id="KW-0812">Transmembrane</keyword>
<dbReference type="EMBL" id="CAJNNW010024878">
    <property type="protein sequence ID" value="CAE8674662.1"/>
    <property type="molecule type" value="Genomic_DNA"/>
</dbReference>
<dbReference type="AlphaFoldDB" id="A0A813JDP9"/>
<gene>
    <name evidence="3" type="ORF">PGLA2088_LOCUS19044</name>
</gene>
<protein>
    <submittedName>
        <fullName evidence="3">Uncharacterized protein</fullName>
    </submittedName>
</protein>
<feature type="transmembrane region" description="Helical" evidence="2">
    <location>
        <begin position="123"/>
        <end position="144"/>
    </location>
</feature>
<evidence type="ECO:0000313" key="4">
    <source>
        <dbReference type="Proteomes" id="UP000626109"/>
    </source>
</evidence>
<evidence type="ECO:0000256" key="1">
    <source>
        <dbReference type="SAM" id="MobiDB-lite"/>
    </source>
</evidence>
<feature type="compositionally biased region" description="Low complexity" evidence="1">
    <location>
        <begin position="477"/>
        <end position="496"/>
    </location>
</feature>
<accession>A0A813JDP9</accession>
<feature type="transmembrane region" description="Helical" evidence="2">
    <location>
        <begin position="151"/>
        <end position="169"/>
    </location>
</feature>